<reference evidence="2" key="1">
    <citation type="journal article" date="2019" name="G3 (Bethesda)">
        <title>Genome Assemblies of Two Rare Opportunistic Yeast Pathogens: Diutina rugosa (syn. Candida rugosa) and Trichomonascus ciferrii (syn. Candida ciferrii).</title>
        <authorList>
            <person name="Mixao V."/>
            <person name="Saus E."/>
            <person name="Hansen A.P."/>
            <person name="Lass-Florl C."/>
            <person name="Gabaldon T."/>
        </authorList>
    </citation>
    <scope>NUCLEOTIDE SEQUENCE</scope>
    <source>
        <strain evidence="2">CBS 4856</strain>
    </source>
</reference>
<dbReference type="Proteomes" id="UP000761534">
    <property type="component" value="Unassembled WGS sequence"/>
</dbReference>
<evidence type="ECO:0000256" key="1">
    <source>
        <dbReference type="SAM" id="MobiDB-lite"/>
    </source>
</evidence>
<dbReference type="VEuPathDB" id="FungiDB:TRICI_003258"/>
<evidence type="ECO:0000313" key="3">
    <source>
        <dbReference type="Proteomes" id="UP000761534"/>
    </source>
</evidence>
<dbReference type="AlphaFoldDB" id="A0A642V9H7"/>
<gene>
    <name evidence="2" type="ORF">TRICI_003258</name>
</gene>
<name>A0A642V9H7_9ASCO</name>
<comment type="caution">
    <text evidence="2">The sequence shown here is derived from an EMBL/GenBank/DDBJ whole genome shotgun (WGS) entry which is preliminary data.</text>
</comment>
<organism evidence="2 3">
    <name type="scientific">Trichomonascus ciferrii</name>
    <dbReference type="NCBI Taxonomy" id="44093"/>
    <lineage>
        <taxon>Eukaryota</taxon>
        <taxon>Fungi</taxon>
        <taxon>Dikarya</taxon>
        <taxon>Ascomycota</taxon>
        <taxon>Saccharomycotina</taxon>
        <taxon>Dipodascomycetes</taxon>
        <taxon>Dipodascales</taxon>
        <taxon>Trichomonascaceae</taxon>
        <taxon>Trichomonascus</taxon>
        <taxon>Trichomonascus ciferrii complex</taxon>
    </lineage>
</organism>
<dbReference type="EMBL" id="SWFS01000236">
    <property type="protein sequence ID" value="KAA8913196.1"/>
    <property type="molecule type" value="Genomic_DNA"/>
</dbReference>
<feature type="region of interest" description="Disordered" evidence="1">
    <location>
        <begin position="1"/>
        <end position="23"/>
    </location>
</feature>
<proteinExistence type="predicted"/>
<sequence>MNSYCSSVESDRTNSPTPCPTPSCASEISLTPFERKINLIKEKYHRKKNSFQYYLDRVELKLFGERDPFMLAQAAGQKKNEPVKKDDDDYMDYGDLNPREVMINRANDNVFYQSNVDLDTIDIILGYKPLDKNMKLNSVPPYVPTAKQKKLAAKDAKKDKQNKIVIV</sequence>
<keyword evidence="3" id="KW-1185">Reference proteome</keyword>
<protein>
    <submittedName>
        <fullName evidence="2">Uncharacterized protein</fullName>
    </submittedName>
</protein>
<accession>A0A642V9H7</accession>
<evidence type="ECO:0000313" key="2">
    <source>
        <dbReference type="EMBL" id="KAA8913196.1"/>
    </source>
</evidence>